<organism evidence="7 8">
    <name type="scientific">Marinobacterium lutimaris</name>
    <dbReference type="NCBI Taxonomy" id="568106"/>
    <lineage>
        <taxon>Bacteria</taxon>
        <taxon>Pseudomonadati</taxon>
        <taxon>Pseudomonadota</taxon>
        <taxon>Gammaproteobacteria</taxon>
        <taxon>Oceanospirillales</taxon>
        <taxon>Oceanospirillaceae</taxon>
        <taxon>Marinobacterium</taxon>
    </lineage>
</organism>
<protein>
    <submittedName>
        <fullName evidence="7">EamA-like transporter family protein</fullName>
    </submittedName>
</protein>
<feature type="transmembrane region" description="Helical" evidence="5">
    <location>
        <begin position="259"/>
        <end position="276"/>
    </location>
</feature>
<feature type="transmembrane region" description="Helical" evidence="5">
    <location>
        <begin position="68"/>
        <end position="85"/>
    </location>
</feature>
<dbReference type="InterPro" id="IPR037185">
    <property type="entry name" value="EmrE-like"/>
</dbReference>
<evidence type="ECO:0000256" key="5">
    <source>
        <dbReference type="SAM" id="Phobius"/>
    </source>
</evidence>
<feature type="transmembrane region" description="Helical" evidence="5">
    <location>
        <begin position="91"/>
        <end position="110"/>
    </location>
</feature>
<evidence type="ECO:0000313" key="7">
    <source>
        <dbReference type="EMBL" id="SEF79428.1"/>
    </source>
</evidence>
<dbReference type="InterPro" id="IPR050638">
    <property type="entry name" value="AA-Vitamin_Transporters"/>
</dbReference>
<evidence type="ECO:0000259" key="6">
    <source>
        <dbReference type="Pfam" id="PF00892"/>
    </source>
</evidence>
<dbReference type="Gene3D" id="1.10.3730.20">
    <property type="match status" value="1"/>
</dbReference>
<dbReference type="RefSeq" id="WP_104001521.1">
    <property type="nucleotide sequence ID" value="NZ_FNVQ01000001.1"/>
</dbReference>
<reference evidence="7 8" key="1">
    <citation type="submission" date="2016-10" db="EMBL/GenBank/DDBJ databases">
        <authorList>
            <person name="de Groot N.N."/>
        </authorList>
    </citation>
    <scope>NUCLEOTIDE SEQUENCE [LARGE SCALE GENOMIC DNA]</scope>
    <source>
        <strain evidence="7 8">DSM 22012</strain>
    </source>
</reference>
<keyword evidence="4 5" id="KW-0472">Membrane</keyword>
<evidence type="ECO:0000313" key="8">
    <source>
        <dbReference type="Proteomes" id="UP000236745"/>
    </source>
</evidence>
<keyword evidence="2 5" id="KW-0812">Transmembrane</keyword>
<evidence type="ECO:0000256" key="4">
    <source>
        <dbReference type="ARBA" id="ARBA00023136"/>
    </source>
</evidence>
<feature type="domain" description="EamA" evidence="6">
    <location>
        <begin position="145"/>
        <end position="276"/>
    </location>
</feature>
<keyword evidence="3 5" id="KW-1133">Transmembrane helix</keyword>
<comment type="subcellular location">
    <subcellularLocation>
        <location evidence="1">Membrane</location>
        <topology evidence="1">Multi-pass membrane protein</topology>
    </subcellularLocation>
</comment>
<evidence type="ECO:0000256" key="1">
    <source>
        <dbReference type="ARBA" id="ARBA00004141"/>
    </source>
</evidence>
<dbReference type="SUPFAM" id="SSF103481">
    <property type="entry name" value="Multidrug resistance efflux transporter EmrE"/>
    <property type="match status" value="2"/>
</dbReference>
<dbReference type="AlphaFoldDB" id="A0A1H5UYE1"/>
<feature type="transmembrane region" description="Helical" evidence="5">
    <location>
        <begin position="117"/>
        <end position="135"/>
    </location>
</feature>
<dbReference type="Pfam" id="PF00892">
    <property type="entry name" value="EamA"/>
    <property type="match status" value="2"/>
</dbReference>
<feature type="transmembrane region" description="Helical" evidence="5">
    <location>
        <begin position="39"/>
        <end position="56"/>
    </location>
</feature>
<dbReference type="OrthoDB" id="321830at2"/>
<dbReference type="EMBL" id="FNVQ01000001">
    <property type="protein sequence ID" value="SEF79428.1"/>
    <property type="molecule type" value="Genomic_DNA"/>
</dbReference>
<accession>A0A1H5UYE1</accession>
<proteinExistence type="predicted"/>
<feature type="transmembrane region" description="Helical" evidence="5">
    <location>
        <begin position="141"/>
        <end position="159"/>
    </location>
</feature>
<dbReference type="GO" id="GO:0016020">
    <property type="term" value="C:membrane"/>
    <property type="evidence" value="ECO:0007669"/>
    <property type="project" value="UniProtKB-SubCell"/>
</dbReference>
<feature type="transmembrane region" description="Helical" evidence="5">
    <location>
        <begin position="234"/>
        <end position="253"/>
    </location>
</feature>
<sequence>MSSGRIFALTCLAMLAFAGNSLLCRIALRDTAIDPASFTAIRLCSGALTLWLFLVLRSQGRKATGNWPSALALFLYAGLFSYAYTQLEAGAGALLLFGAVQVTMIGYALLQGERFTPLRWLGLGVALAGLIGLMLPGLSAPPLLSALLMAGAGVAWGVYSLRGRSGGSPALASAGNFIRAAPLALLLVAGARLHGSAELDSAGALWAVASGALASALGYLIWYAALPHISATNAATIQLSVPVITAIAGIALLGETLSLRLVLTSLAILGGIALVIRQKPAAT</sequence>
<feature type="domain" description="EamA" evidence="6">
    <location>
        <begin position="9"/>
        <end position="134"/>
    </location>
</feature>
<dbReference type="InterPro" id="IPR000620">
    <property type="entry name" value="EamA_dom"/>
</dbReference>
<evidence type="ECO:0000256" key="3">
    <source>
        <dbReference type="ARBA" id="ARBA00022989"/>
    </source>
</evidence>
<keyword evidence="8" id="KW-1185">Reference proteome</keyword>
<dbReference type="Proteomes" id="UP000236745">
    <property type="component" value="Unassembled WGS sequence"/>
</dbReference>
<gene>
    <name evidence="7" type="ORF">SAMN05444390_101538</name>
</gene>
<dbReference type="PANTHER" id="PTHR32322:SF9">
    <property type="entry name" value="AMINO-ACID METABOLITE EFFLUX PUMP-RELATED"/>
    <property type="match status" value="1"/>
</dbReference>
<dbReference type="PANTHER" id="PTHR32322">
    <property type="entry name" value="INNER MEMBRANE TRANSPORTER"/>
    <property type="match status" value="1"/>
</dbReference>
<name>A0A1H5UYE1_9GAMM</name>
<feature type="transmembrane region" description="Helical" evidence="5">
    <location>
        <begin position="171"/>
        <end position="191"/>
    </location>
</feature>
<feature type="transmembrane region" description="Helical" evidence="5">
    <location>
        <begin position="203"/>
        <end position="222"/>
    </location>
</feature>
<evidence type="ECO:0000256" key="2">
    <source>
        <dbReference type="ARBA" id="ARBA00022692"/>
    </source>
</evidence>